<dbReference type="AlphaFoldDB" id="A0A0F8XFZ1"/>
<proteinExistence type="predicted"/>
<sequence length="72" mass="8410">MKCPKHNIQQVKNAKLRRTKRMGEQCCLCEETEDLWECETCGEMFCLDHWHETSLGKNIECSTCEREAATLT</sequence>
<protein>
    <submittedName>
        <fullName evidence="1">Uncharacterized protein</fullName>
    </submittedName>
</protein>
<comment type="caution">
    <text evidence="1">The sequence shown here is derived from an EMBL/GenBank/DDBJ whole genome shotgun (WGS) entry which is preliminary data.</text>
</comment>
<reference evidence="1" key="1">
    <citation type="journal article" date="2015" name="Nature">
        <title>Complex archaea that bridge the gap between prokaryotes and eukaryotes.</title>
        <authorList>
            <person name="Spang A."/>
            <person name="Saw J.H."/>
            <person name="Jorgensen S.L."/>
            <person name="Zaremba-Niedzwiedzka K."/>
            <person name="Martijn J."/>
            <person name="Lind A.E."/>
            <person name="van Eijk R."/>
            <person name="Schleper C."/>
            <person name="Guy L."/>
            <person name="Ettema T.J."/>
        </authorList>
    </citation>
    <scope>NUCLEOTIDE SEQUENCE</scope>
</reference>
<organism evidence="1">
    <name type="scientific">marine sediment metagenome</name>
    <dbReference type="NCBI Taxonomy" id="412755"/>
    <lineage>
        <taxon>unclassified sequences</taxon>
        <taxon>metagenomes</taxon>
        <taxon>ecological metagenomes</taxon>
    </lineage>
</organism>
<gene>
    <name evidence="1" type="ORF">LCGC14_2947690</name>
</gene>
<dbReference type="EMBL" id="LAZR01059303">
    <property type="protein sequence ID" value="KKK68077.1"/>
    <property type="molecule type" value="Genomic_DNA"/>
</dbReference>
<accession>A0A0F8XFZ1</accession>
<name>A0A0F8XFZ1_9ZZZZ</name>
<evidence type="ECO:0000313" key="1">
    <source>
        <dbReference type="EMBL" id="KKK68077.1"/>
    </source>
</evidence>